<protein>
    <submittedName>
        <fullName evidence="9">Kinase domain-containing protein</fullName>
    </submittedName>
</protein>
<evidence type="ECO:0000256" key="2">
    <source>
        <dbReference type="ARBA" id="ARBA00007200"/>
    </source>
</evidence>
<keyword evidence="9" id="KW-0418">Kinase</keyword>
<keyword evidence="9" id="KW-0808">Transferase</keyword>
<evidence type="ECO:0000256" key="4">
    <source>
        <dbReference type="ARBA" id="ARBA00022737"/>
    </source>
</evidence>
<dbReference type="InterPro" id="IPR014010">
    <property type="entry name" value="REJ_dom"/>
</dbReference>
<comment type="caution">
    <text evidence="9">The sequence shown here is derived from an EMBL/GenBank/DDBJ whole genome shotgun (WGS) entry which is preliminary data.</text>
</comment>
<keyword evidence="4" id="KW-0677">Repeat</keyword>
<evidence type="ECO:0000256" key="6">
    <source>
        <dbReference type="ARBA" id="ARBA00023136"/>
    </source>
</evidence>
<sequence>MGRECPEPCPGIHFEAGWDSHATGPLILGLQREAGGCALNFGPRGSSMVTIPRERLTAGMEYTFSLTVWKAGRKEEATNQTLGAGHLNTRLGVLHPVDELRPLRLGGAKPDDCQEGLSSPAAASPPGILEFGSSSIHVSPKSSSMLGRRGLEVLIRSGRVPIVSLECVSCKAQAVYEVSRSSYVYLEGRCLNCSSGSKQGRWAARTFSNKTLVLDETTTSTGSAGMQLVLRRGVLRDGEGYTFTLTVLGHSGEEEGCASIRLSPNRPPLGGSCRLFPLGAVHALTTKVYFECSGWQDAEDASAPLVYALLLRRCRQGHCEEFCVYKGSLSSYGAVLPPGFRPHFEVGLAVVVQDQLGAAVVALNRSVAIVLPEPNSSAVGLTAWLHGLTASVLPGLLRQADPQHVIEYSLALVTVLNEASAGGEGTARLLHACWGTETHAFWNLAEGSPRVPQANRSDLKAGPFAPSSHTCQALPGACFPYEQAPDMAAEPEHERQRRAQIRKNITETLVSLRVHTVDDIQQIAAALAQCMVGRPHMPAWAVGPITAVDRQLGQGAEPPSLGSFPRWPSSASDLPWQP</sequence>
<dbReference type="GO" id="GO:0016301">
    <property type="term" value="F:kinase activity"/>
    <property type="evidence" value="ECO:0007669"/>
    <property type="project" value="UniProtKB-KW"/>
</dbReference>
<keyword evidence="5" id="KW-1133">Transmembrane helix</keyword>
<evidence type="ECO:0000313" key="10">
    <source>
        <dbReference type="Proteomes" id="UP001266305"/>
    </source>
</evidence>
<proteinExistence type="inferred from homology"/>
<feature type="region of interest" description="Disordered" evidence="7">
    <location>
        <begin position="552"/>
        <end position="578"/>
    </location>
</feature>
<dbReference type="PROSITE" id="PS51111">
    <property type="entry name" value="REJ"/>
    <property type="match status" value="1"/>
</dbReference>
<accession>A0ABQ9UJV6</accession>
<dbReference type="EMBL" id="JASSZA010000011">
    <property type="protein sequence ID" value="KAK2097353.1"/>
    <property type="molecule type" value="Genomic_DNA"/>
</dbReference>
<dbReference type="PANTHER" id="PTHR46730">
    <property type="entry name" value="POLYCYSTIN-1"/>
    <property type="match status" value="1"/>
</dbReference>
<organism evidence="9 10">
    <name type="scientific">Saguinus oedipus</name>
    <name type="common">Cotton-top tamarin</name>
    <name type="synonym">Oedipomidas oedipus</name>
    <dbReference type="NCBI Taxonomy" id="9490"/>
    <lineage>
        <taxon>Eukaryota</taxon>
        <taxon>Metazoa</taxon>
        <taxon>Chordata</taxon>
        <taxon>Craniata</taxon>
        <taxon>Vertebrata</taxon>
        <taxon>Euteleostomi</taxon>
        <taxon>Mammalia</taxon>
        <taxon>Eutheria</taxon>
        <taxon>Euarchontoglires</taxon>
        <taxon>Primates</taxon>
        <taxon>Haplorrhini</taxon>
        <taxon>Platyrrhini</taxon>
        <taxon>Cebidae</taxon>
        <taxon>Callitrichinae</taxon>
        <taxon>Saguinus</taxon>
    </lineage>
</organism>
<comment type="similarity">
    <text evidence="2">Belongs to the polycystin family.</text>
</comment>
<keyword evidence="6" id="KW-0472">Membrane</keyword>
<dbReference type="InterPro" id="IPR002859">
    <property type="entry name" value="PKD/REJ-like"/>
</dbReference>
<dbReference type="PANTHER" id="PTHR46730:SF3">
    <property type="entry name" value="POLYCYSTIN-1"/>
    <property type="match status" value="1"/>
</dbReference>
<keyword evidence="3" id="KW-0812">Transmembrane</keyword>
<comment type="subcellular location">
    <subcellularLocation>
        <location evidence="1">Membrane</location>
    </subcellularLocation>
</comment>
<evidence type="ECO:0000259" key="8">
    <source>
        <dbReference type="PROSITE" id="PS51111"/>
    </source>
</evidence>
<feature type="domain" description="REJ" evidence="8">
    <location>
        <begin position="1"/>
        <end position="578"/>
    </location>
</feature>
<dbReference type="Proteomes" id="UP001266305">
    <property type="component" value="Unassembled WGS sequence"/>
</dbReference>
<evidence type="ECO:0000313" key="9">
    <source>
        <dbReference type="EMBL" id="KAK2097353.1"/>
    </source>
</evidence>
<name>A0ABQ9UJV6_SAGOE</name>
<reference evidence="9 10" key="1">
    <citation type="submission" date="2023-05" db="EMBL/GenBank/DDBJ databases">
        <title>B98-5 Cell Line De Novo Hybrid Assembly: An Optical Mapping Approach.</title>
        <authorList>
            <person name="Kananen K."/>
            <person name="Auerbach J.A."/>
            <person name="Kautto E."/>
            <person name="Blachly J.S."/>
        </authorList>
    </citation>
    <scope>NUCLEOTIDE SEQUENCE [LARGE SCALE GENOMIC DNA]</scope>
    <source>
        <strain evidence="9">B95-8</strain>
        <tissue evidence="9">Cell line</tissue>
    </source>
</reference>
<evidence type="ECO:0000256" key="7">
    <source>
        <dbReference type="SAM" id="MobiDB-lite"/>
    </source>
</evidence>
<gene>
    <name evidence="9" type="primary">PKD1_3</name>
    <name evidence="9" type="ORF">P7K49_022804</name>
</gene>
<dbReference type="Pfam" id="PF02010">
    <property type="entry name" value="REJ"/>
    <property type="match status" value="2"/>
</dbReference>
<evidence type="ECO:0000256" key="5">
    <source>
        <dbReference type="ARBA" id="ARBA00022989"/>
    </source>
</evidence>
<evidence type="ECO:0000256" key="3">
    <source>
        <dbReference type="ARBA" id="ARBA00022692"/>
    </source>
</evidence>
<evidence type="ECO:0000256" key="1">
    <source>
        <dbReference type="ARBA" id="ARBA00004370"/>
    </source>
</evidence>
<keyword evidence="10" id="KW-1185">Reference proteome</keyword>